<evidence type="ECO:0000313" key="2">
    <source>
        <dbReference type="EMBL" id="KWZ82314.1"/>
    </source>
</evidence>
<dbReference type="Proteomes" id="UP000070092">
    <property type="component" value="Unassembled WGS sequence"/>
</dbReference>
<sequence>MATSGQFNADSLVWKNGMSEWGKAGTIDELKSMFVVMPPIPPVE</sequence>
<accession>A0A133KRW1</accession>
<dbReference type="PATRIC" id="fig|1681.53.peg.384"/>
<reference evidence="2 3" key="1">
    <citation type="submission" date="2016-01" db="EMBL/GenBank/DDBJ databases">
        <authorList>
            <person name="Oliw E.H."/>
        </authorList>
    </citation>
    <scope>NUCLEOTIDE SEQUENCE [LARGE SCALE GENOMIC DNA]</scope>
    <source>
        <strain evidence="2 3">MJR8628B</strain>
    </source>
</reference>
<protein>
    <recommendedName>
        <fullName evidence="1">GYF domain-containing protein</fullName>
    </recommendedName>
</protein>
<feature type="domain" description="GYF" evidence="1">
    <location>
        <begin position="1"/>
        <end position="30"/>
    </location>
</feature>
<proteinExistence type="predicted"/>
<organism evidence="2 3">
    <name type="scientific">Bifidobacterium bifidum</name>
    <dbReference type="NCBI Taxonomy" id="1681"/>
    <lineage>
        <taxon>Bacteria</taxon>
        <taxon>Bacillati</taxon>
        <taxon>Actinomycetota</taxon>
        <taxon>Actinomycetes</taxon>
        <taxon>Bifidobacteriales</taxon>
        <taxon>Bifidobacteriaceae</taxon>
        <taxon>Bifidobacterium</taxon>
    </lineage>
</organism>
<dbReference type="InterPro" id="IPR025640">
    <property type="entry name" value="GYF_2"/>
</dbReference>
<dbReference type="RefSeq" id="WP_196488164.1">
    <property type="nucleotide sequence ID" value="NZ_CP010412.1"/>
</dbReference>
<evidence type="ECO:0000259" key="1">
    <source>
        <dbReference type="Pfam" id="PF14237"/>
    </source>
</evidence>
<gene>
    <name evidence="2" type="ORF">HMPREF3196_00396</name>
</gene>
<evidence type="ECO:0000313" key="3">
    <source>
        <dbReference type="Proteomes" id="UP000070092"/>
    </source>
</evidence>
<name>A0A133KRW1_BIFBI</name>
<dbReference type="Pfam" id="PF14237">
    <property type="entry name" value="GYF_2"/>
    <property type="match status" value="1"/>
</dbReference>
<dbReference type="AlphaFoldDB" id="A0A133KRW1"/>
<dbReference type="EMBL" id="LRPO01000016">
    <property type="protein sequence ID" value="KWZ82314.1"/>
    <property type="molecule type" value="Genomic_DNA"/>
</dbReference>
<comment type="caution">
    <text evidence="2">The sequence shown here is derived from an EMBL/GenBank/DDBJ whole genome shotgun (WGS) entry which is preliminary data.</text>
</comment>